<comment type="pathway">
    <text evidence="2">Purine metabolism; 3',5'-cyclic di-GMP biosynthesis.</text>
</comment>
<keyword evidence="4" id="KW-0342">GTP-binding</keyword>
<dbReference type="GO" id="GO:1902201">
    <property type="term" value="P:negative regulation of bacterial-type flagellum-dependent cell motility"/>
    <property type="evidence" value="ECO:0007669"/>
    <property type="project" value="TreeGrafter"/>
</dbReference>
<dbReference type="SUPFAM" id="SSF55073">
    <property type="entry name" value="Nucleotide cyclase"/>
    <property type="match status" value="1"/>
</dbReference>
<dbReference type="Gene3D" id="3.30.450.40">
    <property type="match status" value="1"/>
</dbReference>
<evidence type="ECO:0000256" key="4">
    <source>
        <dbReference type="ARBA" id="ARBA00023134"/>
    </source>
</evidence>
<dbReference type="SMART" id="SM00065">
    <property type="entry name" value="GAF"/>
    <property type="match status" value="1"/>
</dbReference>
<dbReference type="PROSITE" id="PS50887">
    <property type="entry name" value="GGDEF"/>
    <property type="match status" value="1"/>
</dbReference>
<gene>
    <name evidence="7" type="ORF">WRSd3_04239</name>
</gene>
<dbReference type="Proteomes" id="UP000017944">
    <property type="component" value="Unassembled WGS sequence"/>
</dbReference>
<dbReference type="SMART" id="SM00267">
    <property type="entry name" value="GGDEF"/>
    <property type="match status" value="1"/>
</dbReference>
<dbReference type="CDD" id="cd01949">
    <property type="entry name" value="GGDEF"/>
    <property type="match status" value="1"/>
</dbReference>
<proteinExistence type="predicted"/>
<dbReference type="Gene3D" id="3.30.70.270">
    <property type="match status" value="1"/>
</dbReference>
<dbReference type="PATRIC" id="fig|1401327.3.peg.3927"/>
<dbReference type="InterPro" id="IPR029016">
    <property type="entry name" value="GAF-like_dom_sf"/>
</dbReference>
<dbReference type="PANTHER" id="PTHR45138">
    <property type="entry name" value="REGULATORY COMPONENTS OF SENSORY TRANSDUCTION SYSTEM"/>
    <property type="match status" value="1"/>
</dbReference>
<evidence type="ECO:0000256" key="5">
    <source>
        <dbReference type="ARBA" id="ARBA00034247"/>
    </source>
</evidence>
<dbReference type="InterPro" id="IPR043128">
    <property type="entry name" value="Rev_trsase/Diguanyl_cyclase"/>
</dbReference>
<dbReference type="Pfam" id="PF00990">
    <property type="entry name" value="GGDEF"/>
    <property type="match status" value="1"/>
</dbReference>
<dbReference type="GO" id="GO:0052621">
    <property type="term" value="F:diguanylate cyclase activity"/>
    <property type="evidence" value="ECO:0007669"/>
    <property type="project" value="UniProtKB-EC"/>
</dbReference>
<dbReference type="AlphaFoldDB" id="A0A090NA82"/>
<dbReference type="InterPro" id="IPR000160">
    <property type="entry name" value="GGDEF_dom"/>
</dbReference>
<dbReference type="InterPro" id="IPR029787">
    <property type="entry name" value="Nucleotide_cyclase"/>
</dbReference>
<dbReference type="SUPFAM" id="SSF55781">
    <property type="entry name" value="GAF domain-like"/>
    <property type="match status" value="1"/>
</dbReference>
<comment type="catalytic activity">
    <reaction evidence="5">
        <text>2 GTP = 3',3'-c-di-GMP + 2 diphosphate</text>
        <dbReference type="Rhea" id="RHEA:24898"/>
        <dbReference type="ChEBI" id="CHEBI:33019"/>
        <dbReference type="ChEBI" id="CHEBI:37565"/>
        <dbReference type="ChEBI" id="CHEBI:58805"/>
        <dbReference type="EC" id="2.7.7.65"/>
    </reaction>
</comment>
<evidence type="ECO:0000256" key="1">
    <source>
        <dbReference type="ARBA" id="ARBA00001946"/>
    </source>
</evidence>
<protein>
    <recommendedName>
        <fullName evidence="3">diguanylate cyclase</fullName>
        <ecNumber evidence="3">2.7.7.65</ecNumber>
    </recommendedName>
</protein>
<name>A0A090NA82_SHIDY</name>
<evidence type="ECO:0000313" key="8">
    <source>
        <dbReference type="Proteomes" id="UP000017944"/>
    </source>
</evidence>
<dbReference type="GO" id="GO:0005886">
    <property type="term" value="C:plasma membrane"/>
    <property type="evidence" value="ECO:0007669"/>
    <property type="project" value="TreeGrafter"/>
</dbReference>
<sequence length="384" mass="43602">MQHYFYYIHSKHITSCFIFVDDVLSCLQRLNNQHLPAVSWSCSVSDQIIARVSQSLAKEQSLESLVRQLLEMLEMVTDMESTYLTKVDVEARLQHIMFARNSQKMHIPENFTVSWDYSLCKRAIDENCFFSDEVPDRWGDCIAARNLGITTFLSTPIHLPDGSFYGTLCAASSEKRQWSERAEQVLQLFAGLIAQYIQKEALVEQLREANAALIAQSYTDSLTGLPNRRAIFENLTTLFSLARHLNHKIMIAFIDLDNFKLINDRFGHNSGDLFLIQVGERLNTLQQNGEVIGRLGGDEFLVVSLNNENADISSLRERIQQQIRGEYHLGDVDLYYPGASLGIVEVDPETTDADSALHAADIAMYQEKKHKQKTPFVAHPALHS</sequence>
<evidence type="ECO:0000313" key="7">
    <source>
        <dbReference type="EMBL" id="ESU76527.1"/>
    </source>
</evidence>
<dbReference type="GO" id="GO:0005525">
    <property type="term" value="F:GTP binding"/>
    <property type="evidence" value="ECO:0007669"/>
    <property type="project" value="UniProtKB-KW"/>
</dbReference>
<dbReference type="EMBL" id="AXUT01000488">
    <property type="protein sequence ID" value="ESU76527.1"/>
    <property type="molecule type" value="Genomic_DNA"/>
</dbReference>
<evidence type="ECO:0000256" key="2">
    <source>
        <dbReference type="ARBA" id="ARBA00004665"/>
    </source>
</evidence>
<organism evidence="7 8">
    <name type="scientific">Shigella dysenteriae WRSd3</name>
    <dbReference type="NCBI Taxonomy" id="1401327"/>
    <lineage>
        <taxon>Bacteria</taxon>
        <taxon>Pseudomonadati</taxon>
        <taxon>Pseudomonadota</taxon>
        <taxon>Gammaproteobacteria</taxon>
        <taxon>Enterobacterales</taxon>
        <taxon>Enterobacteriaceae</taxon>
        <taxon>Shigella</taxon>
    </lineage>
</organism>
<dbReference type="InterPro" id="IPR003018">
    <property type="entry name" value="GAF"/>
</dbReference>
<dbReference type="InterPro" id="IPR050469">
    <property type="entry name" value="Diguanylate_Cyclase"/>
</dbReference>
<comment type="caution">
    <text evidence="7">The sequence shown here is derived from an EMBL/GenBank/DDBJ whole genome shotgun (WGS) entry which is preliminary data.</text>
</comment>
<dbReference type="GO" id="GO:0043709">
    <property type="term" value="P:cell adhesion involved in single-species biofilm formation"/>
    <property type="evidence" value="ECO:0007669"/>
    <property type="project" value="TreeGrafter"/>
</dbReference>
<feature type="domain" description="GGDEF" evidence="6">
    <location>
        <begin position="247"/>
        <end position="380"/>
    </location>
</feature>
<keyword evidence="4" id="KW-0547">Nucleotide-binding</keyword>
<reference evidence="7 8" key="1">
    <citation type="submission" date="2013-10" db="EMBL/GenBank/DDBJ databases">
        <title>Draft genomes and the virulence plasmids of Sd1617 vaccine constructs: WRSd3 and WRSd5.</title>
        <authorList>
            <person name="Aksomboon Vongsawan A."/>
            <person name="Venkatesan M.M."/>
            <person name="Vaisvil B."/>
            <person name="Emel G."/>
            <person name="Kepatral V."/>
            <person name="Sethabutr O."/>
            <person name="Serichantalergs O."/>
            <person name="Mason C."/>
        </authorList>
    </citation>
    <scope>NUCLEOTIDE SEQUENCE [LARGE SCALE GENOMIC DNA]</scope>
    <source>
        <strain evidence="7 8">WRSd3</strain>
    </source>
</reference>
<evidence type="ECO:0000256" key="3">
    <source>
        <dbReference type="ARBA" id="ARBA00012528"/>
    </source>
</evidence>
<comment type="cofactor">
    <cofactor evidence="1">
        <name>Mg(2+)</name>
        <dbReference type="ChEBI" id="CHEBI:18420"/>
    </cofactor>
</comment>
<accession>A0A090NA82</accession>
<dbReference type="NCBIfam" id="TIGR00254">
    <property type="entry name" value="GGDEF"/>
    <property type="match status" value="1"/>
</dbReference>
<dbReference type="PANTHER" id="PTHR45138:SF9">
    <property type="entry name" value="DIGUANYLATE CYCLASE DGCM-RELATED"/>
    <property type="match status" value="1"/>
</dbReference>
<dbReference type="Pfam" id="PF13185">
    <property type="entry name" value="GAF_2"/>
    <property type="match status" value="1"/>
</dbReference>
<dbReference type="EC" id="2.7.7.65" evidence="3"/>
<evidence type="ECO:0000259" key="6">
    <source>
        <dbReference type="PROSITE" id="PS50887"/>
    </source>
</evidence>